<dbReference type="PANTHER" id="PTHR13237:SF9">
    <property type="entry name" value="NEUROGUIDIN"/>
    <property type="match status" value="1"/>
</dbReference>
<sequence length="356" mass="38909">MATPDTSNMIDILSTFTAATSAALTGLPESNALHPASNGISLLDTKNEIFLAYIQALALRNLNVIRSIKAGGDSEAAQELSAEITKQLVEQRVYLERGVKPLEQRIKYQVDKVVRAADEAERAAAQKVKAEAVAASKAEKEDDSESDDDVEDEQADGMAFRPSAASVFQSDSKTRDAASDRKKASSDGVYRPPRIAATAMPTAEQRNKKAERSRPHRSAAVDEYISTELSQAPLAEPSIGSTITGSGRGTKDARQLAREEERRVYEETNLVRLPKESKKDQAKRGGRERGGYGGDEWKGLGQSLNRIADLTRRKGGRDSALEKSRKRRVTEDGPRDSGMGEAFDMKARRMAKKAKR</sequence>
<protein>
    <submittedName>
        <fullName evidence="2">Uncharacterized protein</fullName>
    </submittedName>
</protein>
<dbReference type="GO" id="GO:0032040">
    <property type="term" value="C:small-subunit processome"/>
    <property type="evidence" value="ECO:0007669"/>
    <property type="project" value="TreeGrafter"/>
</dbReference>
<name>A0AAQ3MAN0_9PEZI</name>
<keyword evidence="3" id="KW-1185">Reference proteome</keyword>
<feature type="region of interest" description="Disordered" evidence="1">
    <location>
        <begin position="126"/>
        <end position="356"/>
    </location>
</feature>
<feature type="compositionally biased region" description="Basic and acidic residues" evidence="1">
    <location>
        <begin position="273"/>
        <end position="298"/>
    </location>
</feature>
<feature type="compositionally biased region" description="Basic and acidic residues" evidence="1">
    <location>
        <begin position="249"/>
        <end position="266"/>
    </location>
</feature>
<evidence type="ECO:0000313" key="3">
    <source>
        <dbReference type="Proteomes" id="UP001303373"/>
    </source>
</evidence>
<evidence type="ECO:0000256" key="1">
    <source>
        <dbReference type="SAM" id="MobiDB-lite"/>
    </source>
</evidence>
<accession>A0AAQ3MAN0</accession>
<organism evidence="2 3">
    <name type="scientific">Acrodontium crateriforme</name>
    <dbReference type="NCBI Taxonomy" id="150365"/>
    <lineage>
        <taxon>Eukaryota</taxon>
        <taxon>Fungi</taxon>
        <taxon>Dikarya</taxon>
        <taxon>Ascomycota</taxon>
        <taxon>Pezizomycotina</taxon>
        <taxon>Dothideomycetes</taxon>
        <taxon>Dothideomycetidae</taxon>
        <taxon>Mycosphaerellales</taxon>
        <taxon>Teratosphaeriaceae</taxon>
        <taxon>Acrodontium</taxon>
    </lineage>
</organism>
<dbReference type="PANTHER" id="PTHR13237">
    <property type="entry name" value="SOMETHING ABOUT SILENCING PROTEIN 10-RELATED"/>
    <property type="match status" value="1"/>
</dbReference>
<dbReference type="Proteomes" id="UP001303373">
    <property type="component" value="Chromosome 14"/>
</dbReference>
<dbReference type="GO" id="GO:0000462">
    <property type="term" value="P:maturation of SSU-rRNA from tricistronic rRNA transcript (SSU-rRNA, 5.8S rRNA, LSU-rRNA)"/>
    <property type="evidence" value="ECO:0007669"/>
    <property type="project" value="TreeGrafter"/>
</dbReference>
<gene>
    <name evidence="2" type="ORF">R9X50_00774600</name>
</gene>
<proteinExistence type="predicted"/>
<dbReference type="Pfam" id="PF04000">
    <property type="entry name" value="Sas10_Utp3"/>
    <property type="match status" value="1"/>
</dbReference>
<feature type="compositionally biased region" description="Basic and acidic residues" evidence="1">
    <location>
        <begin position="309"/>
        <end position="335"/>
    </location>
</feature>
<reference evidence="2 3" key="1">
    <citation type="submission" date="2023-11" db="EMBL/GenBank/DDBJ databases">
        <title>An acidophilic fungus is an integral part of prey digestion in a carnivorous sundew plant.</title>
        <authorList>
            <person name="Tsai I.J."/>
        </authorList>
    </citation>
    <scope>NUCLEOTIDE SEQUENCE [LARGE SCALE GENOMIC DNA]</scope>
    <source>
        <strain evidence="2">169a</strain>
    </source>
</reference>
<evidence type="ECO:0000313" key="2">
    <source>
        <dbReference type="EMBL" id="WPH04849.1"/>
    </source>
</evidence>
<dbReference type="InterPro" id="IPR007146">
    <property type="entry name" value="Sas10/Utp3/C1D"/>
</dbReference>
<dbReference type="EMBL" id="CP138593">
    <property type="protein sequence ID" value="WPH04849.1"/>
    <property type="molecule type" value="Genomic_DNA"/>
</dbReference>
<feature type="compositionally biased region" description="Basic and acidic residues" evidence="1">
    <location>
        <begin position="172"/>
        <end position="185"/>
    </location>
</feature>
<dbReference type="AlphaFoldDB" id="A0AAQ3MAN0"/>
<feature type="compositionally biased region" description="Acidic residues" evidence="1">
    <location>
        <begin position="141"/>
        <end position="155"/>
    </location>
</feature>